<dbReference type="GO" id="GO:0004497">
    <property type="term" value="F:monooxygenase activity"/>
    <property type="evidence" value="ECO:0007669"/>
    <property type="project" value="UniProtKB-KW"/>
</dbReference>
<protein>
    <recommendedName>
        <fullName evidence="12">Cytochrome P450</fullName>
    </recommendedName>
</protein>
<dbReference type="InterPro" id="IPR001128">
    <property type="entry name" value="Cyt_P450"/>
</dbReference>
<comment type="similarity">
    <text evidence="2">Belongs to the cytochrome P450 family.</text>
</comment>
<keyword evidence="9" id="KW-0812">Transmembrane</keyword>
<evidence type="ECO:0008006" key="12">
    <source>
        <dbReference type="Google" id="ProtNLM"/>
    </source>
</evidence>
<dbReference type="Proteomes" id="UP000308671">
    <property type="component" value="Unassembled WGS sequence"/>
</dbReference>
<dbReference type="GO" id="GO:0016705">
    <property type="term" value="F:oxidoreductase activity, acting on paired donors, with incorporation or reduction of molecular oxygen"/>
    <property type="evidence" value="ECO:0007669"/>
    <property type="project" value="InterPro"/>
</dbReference>
<evidence type="ECO:0000256" key="8">
    <source>
        <dbReference type="ARBA" id="ARBA00023033"/>
    </source>
</evidence>
<evidence type="ECO:0000256" key="5">
    <source>
        <dbReference type="ARBA" id="ARBA00023002"/>
    </source>
</evidence>
<keyword evidence="11" id="KW-1185">Reference proteome</keyword>
<dbReference type="EMBL" id="PQXL01000174">
    <property type="protein sequence ID" value="THV49895.1"/>
    <property type="molecule type" value="Genomic_DNA"/>
</dbReference>
<evidence type="ECO:0000256" key="7">
    <source>
        <dbReference type="ARBA" id="ARBA00023026"/>
    </source>
</evidence>
<gene>
    <name evidence="10" type="ORF">BGAL_0174g00120</name>
</gene>
<evidence type="ECO:0000256" key="6">
    <source>
        <dbReference type="ARBA" id="ARBA00023004"/>
    </source>
</evidence>
<organism evidence="10 11">
    <name type="scientific">Botrytis galanthina</name>
    <dbReference type="NCBI Taxonomy" id="278940"/>
    <lineage>
        <taxon>Eukaryota</taxon>
        <taxon>Fungi</taxon>
        <taxon>Dikarya</taxon>
        <taxon>Ascomycota</taxon>
        <taxon>Pezizomycotina</taxon>
        <taxon>Leotiomycetes</taxon>
        <taxon>Helotiales</taxon>
        <taxon>Sclerotiniaceae</taxon>
        <taxon>Botrytis</taxon>
    </lineage>
</organism>
<keyword evidence="6" id="KW-0408">Iron</keyword>
<evidence type="ECO:0000313" key="11">
    <source>
        <dbReference type="Proteomes" id="UP000308671"/>
    </source>
</evidence>
<dbReference type="Pfam" id="PF00067">
    <property type="entry name" value="p450"/>
    <property type="match status" value="1"/>
</dbReference>
<feature type="transmembrane region" description="Helical" evidence="9">
    <location>
        <begin position="12"/>
        <end position="33"/>
    </location>
</feature>
<keyword evidence="7" id="KW-0843">Virulence</keyword>
<evidence type="ECO:0000256" key="4">
    <source>
        <dbReference type="ARBA" id="ARBA00022723"/>
    </source>
</evidence>
<comment type="caution">
    <text evidence="10">The sequence shown here is derived from an EMBL/GenBank/DDBJ whole genome shotgun (WGS) entry which is preliminary data.</text>
</comment>
<keyword evidence="8" id="KW-0503">Monooxygenase</keyword>
<comment type="cofactor">
    <cofactor evidence="1">
        <name>heme</name>
        <dbReference type="ChEBI" id="CHEBI:30413"/>
    </cofactor>
</comment>
<dbReference type="Gene3D" id="1.10.630.10">
    <property type="entry name" value="Cytochrome P450"/>
    <property type="match status" value="2"/>
</dbReference>
<dbReference type="OrthoDB" id="1470350at2759"/>
<proteinExistence type="inferred from homology"/>
<evidence type="ECO:0000256" key="2">
    <source>
        <dbReference type="ARBA" id="ARBA00010617"/>
    </source>
</evidence>
<dbReference type="SUPFAM" id="SSF48264">
    <property type="entry name" value="Cytochrome P450"/>
    <property type="match status" value="1"/>
</dbReference>
<dbReference type="PANTHER" id="PTHR24305:SF237">
    <property type="entry name" value="CYTOCHROME P450 MONOOXYGENASE ATNE-RELATED"/>
    <property type="match status" value="1"/>
</dbReference>
<dbReference type="GO" id="GO:0020037">
    <property type="term" value="F:heme binding"/>
    <property type="evidence" value="ECO:0007669"/>
    <property type="project" value="InterPro"/>
</dbReference>
<keyword evidence="9" id="KW-0472">Membrane</keyword>
<dbReference type="PRINTS" id="PR00385">
    <property type="entry name" value="P450"/>
</dbReference>
<keyword evidence="3" id="KW-0349">Heme</keyword>
<reference evidence="10 11" key="1">
    <citation type="submission" date="2017-12" db="EMBL/GenBank/DDBJ databases">
        <title>Comparative genomics of Botrytis spp.</title>
        <authorList>
            <person name="Valero-Jimenez C.A."/>
            <person name="Tapia P."/>
            <person name="Veloso J."/>
            <person name="Silva-Moreno E."/>
            <person name="Staats M."/>
            <person name="Valdes J.H."/>
            <person name="Van Kan J.A.L."/>
        </authorList>
    </citation>
    <scope>NUCLEOTIDE SEQUENCE [LARGE SCALE GENOMIC DNA]</scope>
    <source>
        <strain evidence="10 11">MUCL435</strain>
    </source>
</reference>
<evidence type="ECO:0000256" key="1">
    <source>
        <dbReference type="ARBA" id="ARBA00001971"/>
    </source>
</evidence>
<dbReference type="GO" id="GO:0005506">
    <property type="term" value="F:iron ion binding"/>
    <property type="evidence" value="ECO:0007669"/>
    <property type="project" value="InterPro"/>
</dbReference>
<dbReference type="PANTHER" id="PTHR24305">
    <property type="entry name" value="CYTOCHROME P450"/>
    <property type="match status" value="1"/>
</dbReference>
<dbReference type="AlphaFoldDB" id="A0A4S8R1K6"/>
<sequence length="400" mass="45281">MDLSYAQVTRYVFMSPTLVFCWVLYCAVSRLFFHPLNGYPGPLLSRLSSLPVLYRAWKGDLHYHLFRLHLKHGKCVRYAPNKLPIKDSEAVNEIYGFNKNTAKPEEAYAAFRVNRHAINTFNTISKEAHRRKRRIMAEGFSDVALATYEESISQPVDEPISKLMRGNTKSNTNQTVTSDQKYVFNRAYEANCLMLDIMGHLCFGAAFGLVDETETYSHVKSGNNSTSSDIMHHLLNAHDEETTSVYSDNELLGEAILLMMAGSDTTSTALTATLFYLFHNPHALQNLRSELAHIFASSTSIRVLTVENCKYLRACIDEAMRLCPPAPTSLPRVVCEGGEVLGIHFPEGVCLGVSNFALFRNELYFKEPHRFMPERWLDNDEDSLSLARMAFKPFSVGPRH</sequence>
<evidence type="ECO:0000256" key="9">
    <source>
        <dbReference type="SAM" id="Phobius"/>
    </source>
</evidence>
<evidence type="ECO:0000313" key="10">
    <source>
        <dbReference type="EMBL" id="THV49895.1"/>
    </source>
</evidence>
<dbReference type="InterPro" id="IPR036396">
    <property type="entry name" value="Cyt_P450_sf"/>
</dbReference>
<evidence type="ECO:0000256" key="3">
    <source>
        <dbReference type="ARBA" id="ARBA00022617"/>
    </source>
</evidence>
<accession>A0A4S8R1K6</accession>
<name>A0A4S8R1K6_9HELO</name>
<keyword evidence="9" id="KW-1133">Transmembrane helix</keyword>
<keyword evidence="5" id="KW-0560">Oxidoreductase</keyword>
<dbReference type="InterPro" id="IPR050121">
    <property type="entry name" value="Cytochrome_P450_monoxygenase"/>
</dbReference>
<keyword evidence="4" id="KW-0479">Metal-binding</keyword>